<gene>
    <name evidence="1" type="ORF">Patl1_32210</name>
</gene>
<sequence length="397" mass="45157">MANPNPDSPYFNELLEDEFGRPTEQLLVEEEETETEEDETEEETDEEEDEGEEEEEEEVLIVAVESPPRVSSSNPAVIEDRTKRRREDRGGESCSFSGIECGDCSQGSEWNRTEVDGLFCPICMDAWTNSGDHHISCLPCGHVYGFSCIKRWLQQGRSSGKCPQCNRKSSLKDVRKLFASRIVAIDEESQKKIRSLESKCMSLEKKGAEWCKKEAEWQKRKAELHLEVHQLKQRTIFLEFLLGETQSRPSEFAASTKSCQGQFVSGNFFSDERQFAKKDFILYGFEFFFRCGSEVPTSAQRYAEKDHLVYSSYSLCLFSFEDIQLREGASLDALGHHLFLISWNSSFCMKALRVDGARLFDVDPSSQIILMSRRLPGIGGSGTHLLTKVTFLALTEI</sequence>
<comment type="caution">
    <text evidence="1">The sequence shown here is derived from an EMBL/GenBank/DDBJ whole genome shotgun (WGS) entry which is preliminary data.</text>
</comment>
<dbReference type="Proteomes" id="UP001164250">
    <property type="component" value="Chromosome 9"/>
</dbReference>
<proteinExistence type="predicted"/>
<organism evidence="1 2">
    <name type="scientific">Pistacia atlantica</name>
    <dbReference type="NCBI Taxonomy" id="434234"/>
    <lineage>
        <taxon>Eukaryota</taxon>
        <taxon>Viridiplantae</taxon>
        <taxon>Streptophyta</taxon>
        <taxon>Embryophyta</taxon>
        <taxon>Tracheophyta</taxon>
        <taxon>Spermatophyta</taxon>
        <taxon>Magnoliopsida</taxon>
        <taxon>eudicotyledons</taxon>
        <taxon>Gunneridae</taxon>
        <taxon>Pentapetalae</taxon>
        <taxon>rosids</taxon>
        <taxon>malvids</taxon>
        <taxon>Sapindales</taxon>
        <taxon>Anacardiaceae</taxon>
        <taxon>Pistacia</taxon>
    </lineage>
</organism>
<evidence type="ECO:0000313" key="2">
    <source>
        <dbReference type="Proteomes" id="UP001164250"/>
    </source>
</evidence>
<name>A0ACC1AM82_9ROSI</name>
<dbReference type="EMBL" id="CM047905">
    <property type="protein sequence ID" value="KAJ0087787.1"/>
    <property type="molecule type" value="Genomic_DNA"/>
</dbReference>
<evidence type="ECO:0000313" key="1">
    <source>
        <dbReference type="EMBL" id="KAJ0087787.1"/>
    </source>
</evidence>
<protein>
    <submittedName>
        <fullName evidence="1">Uncharacterized protein</fullName>
    </submittedName>
</protein>
<reference evidence="2" key="1">
    <citation type="journal article" date="2023" name="G3 (Bethesda)">
        <title>Genome assembly and association tests identify interacting loci associated with vigor, precocity, and sex in interspecific pistachio rootstocks.</title>
        <authorList>
            <person name="Palmer W."/>
            <person name="Jacygrad E."/>
            <person name="Sagayaradj S."/>
            <person name="Cavanaugh K."/>
            <person name="Han R."/>
            <person name="Bertier L."/>
            <person name="Beede B."/>
            <person name="Kafkas S."/>
            <person name="Golino D."/>
            <person name="Preece J."/>
            <person name="Michelmore R."/>
        </authorList>
    </citation>
    <scope>NUCLEOTIDE SEQUENCE [LARGE SCALE GENOMIC DNA]</scope>
</reference>
<accession>A0ACC1AM82</accession>
<keyword evidence="2" id="KW-1185">Reference proteome</keyword>